<accession>A0A142KAW8</accession>
<proteinExistence type="predicted"/>
<evidence type="ECO:0008006" key="3">
    <source>
        <dbReference type="Google" id="ProtNLM"/>
    </source>
</evidence>
<dbReference type="RefSeq" id="YP_009304267.1">
    <property type="nucleotide sequence ID" value="NC_031267.1"/>
</dbReference>
<dbReference type="KEGG" id="vg:29123274"/>
<dbReference type="GeneID" id="29123274"/>
<protein>
    <recommendedName>
        <fullName evidence="3">Head-to-tail adaptor</fullName>
    </recommendedName>
</protein>
<keyword evidence="2" id="KW-1185">Reference proteome</keyword>
<dbReference type="OrthoDB" id="10713at10239"/>
<reference evidence="2" key="1">
    <citation type="submission" date="2016-03" db="EMBL/GenBank/DDBJ databases">
        <authorList>
            <person name="Ploux O."/>
        </authorList>
    </citation>
    <scope>NUCLEOTIDE SEQUENCE [LARGE SCALE GENOMIC DNA]</scope>
</reference>
<organism evidence="1 2">
    <name type="scientific">Gordonia phage Lucky10</name>
    <dbReference type="NCBI Taxonomy" id="1821557"/>
    <lineage>
        <taxon>Viruses</taxon>
        <taxon>Duplodnaviria</taxon>
        <taxon>Heunggongvirae</taxon>
        <taxon>Uroviricota</taxon>
        <taxon>Caudoviricetes</taxon>
        <taxon>Luckytenvirus</taxon>
        <taxon>Luckytenvirus lucky10</taxon>
    </lineage>
</organism>
<dbReference type="Proteomes" id="UP000201844">
    <property type="component" value="Segment"/>
</dbReference>
<evidence type="ECO:0000313" key="2">
    <source>
        <dbReference type="Proteomes" id="UP000201844"/>
    </source>
</evidence>
<gene>
    <name evidence="1" type="primary">8</name>
    <name evidence="1" type="ORF">SEA_LUCKY10_8</name>
</gene>
<evidence type="ECO:0000313" key="1">
    <source>
        <dbReference type="EMBL" id="AMS03251.1"/>
    </source>
</evidence>
<dbReference type="EMBL" id="KU963256">
    <property type="protein sequence ID" value="AMS03251.1"/>
    <property type="molecule type" value="Genomic_DNA"/>
</dbReference>
<sequence length="153" mass="16279">MPAVSLTPADLTPFATIPDDKAQAMIDDALETAYLIAPCIKEDDFAYQGAAKAVIRGAILRWNDTGAGGVTTQSTAGPISETVTTLRRSMYWPSEIEQLQSMCRDGKKAGAFTVDTAPTGQVGHSIWCNLNLGGDTCSCGANLTHAEPLWEFP</sequence>
<name>A0A142KAW8_9CAUD</name>